<evidence type="ECO:0000313" key="2">
    <source>
        <dbReference type="EMBL" id="CAB4191679.1"/>
    </source>
</evidence>
<proteinExistence type="predicted"/>
<dbReference type="EMBL" id="LR797178">
    <property type="protein sequence ID" value="CAB4191679.1"/>
    <property type="molecule type" value="Genomic_DNA"/>
</dbReference>
<organism evidence="2">
    <name type="scientific">uncultured Caudovirales phage</name>
    <dbReference type="NCBI Taxonomy" id="2100421"/>
    <lineage>
        <taxon>Viruses</taxon>
        <taxon>Duplodnaviria</taxon>
        <taxon>Heunggongvirae</taxon>
        <taxon>Uroviricota</taxon>
        <taxon>Caudoviricetes</taxon>
        <taxon>Peduoviridae</taxon>
        <taxon>Maltschvirus</taxon>
        <taxon>Maltschvirus maltsch</taxon>
    </lineage>
</organism>
<protein>
    <submittedName>
        <fullName evidence="2">Uncharacterized protein</fullName>
    </submittedName>
</protein>
<sequence>MSKAEAVSLAKRISRKPANVHAEENPKAMSKAQRDAAVAVRDKQKARRSEIAELLKAIPSNVRDGSELFTAAEFVVDVDADDPSLPQLKEAVARRREYLALKEEDRDLDKAIRSVSLWSRRYSVSEYDNTIGLPMNLVLADGDTWDEVCEKLRSKSK</sequence>
<name>A0A6J5R437_9CAUD</name>
<evidence type="ECO:0000256" key="1">
    <source>
        <dbReference type="SAM" id="MobiDB-lite"/>
    </source>
</evidence>
<feature type="region of interest" description="Disordered" evidence="1">
    <location>
        <begin position="1"/>
        <end position="40"/>
    </location>
</feature>
<accession>A0A6J5R437</accession>
<reference evidence="2" key="1">
    <citation type="submission" date="2020-05" db="EMBL/GenBank/DDBJ databases">
        <authorList>
            <person name="Chiriac C."/>
            <person name="Salcher M."/>
            <person name="Ghai R."/>
            <person name="Kavagutti S V."/>
        </authorList>
    </citation>
    <scope>NUCLEOTIDE SEQUENCE</scope>
</reference>
<gene>
    <name evidence="2" type="ORF">UFOVP1229_85</name>
</gene>